<name>G9Y7K3_HAFAL</name>
<dbReference type="FunFam" id="2.170.150.20:FF:000001">
    <property type="entry name" value="Peptide methionine sulfoxide reductase MsrB"/>
    <property type="match status" value="1"/>
</dbReference>
<reference evidence="11 12" key="1">
    <citation type="submission" date="2011-08" db="EMBL/GenBank/DDBJ databases">
        <authorList>
            <person name="Weinstock G."/>
            <person name="Sodergren E."/>
            <person name="Clifton S."/>
            <person name="Fulton L."/>
            <person name="Fulton B."/>
            <person name="Courtney L."/>
            <person name="Fronick C."/>
            <person name="Harrison M."/>
            <person name="Strong C."/>
            <person name="Farmer C."/>
            <person name="Delahaunty K."/>
            <person name="Markovic C."/>
            <person name="Hall O."/>
            <person name="Minx P."/>
            <person name="Tomlinson C."/>
            <person name="Mitreva M."/>
            <person name="Hou S."/>
            <person name="Chen J."/>
            <person name="Wollam A."/>
            <person name="Pepin K.H."/>
            <person name="Johnson M."/>
            <person name="Bhonagiri V."/>
            <person name="Zhang X."/>
            <person name="Suruliraj S."/>
            <person name="Warren W."/>
            <person name="Chinwalla A."/>
            <person name="Mardis E.R."/>
            <person name="Wilson R.K."/>
        </authorList>
    </citation>
    <scope>NUCLEOTIDE SEQUENCE [LARGE SCALE GENOMIC DNA]</scope>
    <source>
        <strain evidence="11 12">ATCC 51873</strain>
    </source>
</reference>
<dbReference type="PANTHER" id="PTHR10173">
    <property type="entry name" value="METHIONINE SULFOXIDE REDUCTASE"/>
    <property type="match status" value="1"/>
</dbReference>
<feature type="binding site" evidence="9">
    <location>
        <position position="112"/>
    </location>
    <ligand>
        <name>Zn(2+)</name>
        <dbReference type="ChEBI" id="CHEBI:29105"/>
    </ligand>
</feature>
<evidence type="ECO:0000256" key="2">
    <source>
        <dbReference type="ARBA" id="ARBA00012499"/>
    </source>
</evidence>
<comment type="caution">
    <text evidence="11">The sequence shown here is derived from an EMBL/GenBank/DDBJ whole genome shotgun (WGS) entry which is preliminary data.</text>
</comment>
<evidence type="ECO:0000256" key="5">
    <source>
        <dbReference type="ARBA" id="ARBA00022833"/>
    </source>
</evidence>
<evidence type="ECO:0000256" key="4">
    <source>
        <dbReference type="ARBA" id="ARBA00022723"/>
    </source>
</evidence>
<feature type="binding site" evidence="9">
    <location>
        <position position="63"/>
    </location>
    <ligand>
        <name>Zn(2+)</name>
        <dbReference type="ChEBI" id="CHEBI:29105"/>
    </ligand>
</feature>
<dbReference type="InterPro" id="IPR028427">
    <property type="entry name" value="Met_Sox_Rdtase_MsrB"/>
</dbReference>
<sequence>MSGNKLKQLFENAQMAKDDFSTQHPNDLTEMQRYVTQQRGTEPPFSGKLLHNKQDGIYHCLCCNSPLFYSNSKYDSGCGWPSFYQPVSADAIRYLEDNSHGMQRTEIRCAHCDAHLGHVFPDGPQPTGERYCVNSASLSFTDEDSGEKTQG</sequence>
<comment type="similarity">
    <text evidence="1 9">Belongs to the MsrB Met sulfoxide reductase family.</text>
</comment>
<dbReference type="HOGENOM" id="CLU_031040_8_5_6"/>
<dbReference type="GO" id="GO:0033743">
    <property type="term" value="F:peptide-methionine (R)-S-oxide reductase activity"/>
    <property type="evidence" value="ECO:0007669"/>
    <property type="project" value="UniProtKB-UniRule"/>
</dbReference>
<dbReference type="GO" id="GO:0008270">
    <property type="term" value="F:zinc ion binding"/>
    <property type="evidence" value="ECO:0007669"/>
    <property type="project" value="UniProtKB-UniRule"/>
</dbReference>
<dbReference type="InterPro" id="IPR002579">
    <property type="entry name" value="Met_Sox_Rdtase_MsrB_dom"/>
</dbReference>
<dbReference type="AlphaFoldDB" id="G9Y7K3"/>
<evidence type="ECO:0000256" key="1">
    <source>
        <dbReference type="ARBA" id="ARBA00007174"/>
    </source>
</evidence>
<dbReference type="NCBIfam" id="TIGR00357">
    <property type="entry name" value="peptide-methionine (R)-S-oxide reductase MsrB"/>
    <property type="match status" value="1"/>
</dbReference>
<comment type="cofactor">
    <cofactor evidence="9">
        <name>Zn(2+)</name>
        <dbReference type="ChEBI" id="CHEBI:29105"/>
    </cofactor>
    <text evidence="9">Binds 1 zinc ion per subunit. The zinc ion is important for the structural integrity of the protein.</text>
</comment>
<feature type="binding site" evidence="9">
    <location>
        <position position="60"/>
    </location>
    <ligand>
        <name>Zn(2+)</name>
        <dbReference type="ChEBI" id="CHEBI:29105"/>
    </ligand>
</feature>
<evidence type="ECO:0000256" key="7">
    <source>
        <dbReference type="ARBA" id="ARBA00048488"/>
    </source>
</evidence>
<dbReference type="GO" id="GO:0030091">
    <property type="term" value="P:protein repair"/>
    <property type="evidence" value="ECO:0007669"/>
    <property type="project" value="InterPro"/>
</dbReference>
<dbReference type="HAMAP" id="MF_01400">
    <property type="entry name" value="MsrB"/>
    <property type="match status" value="1"/>
</dbReference>
<dbReference type="PANTHER" id="PTHR10173:SF52">
    <property type="entry name" value="METHIONINE-R-SULFOXIDE REDUCTASE B1"/>
    <property type="match status" value="1"/>
</dbReference>
<protein>
    <recommendedName>
        <fullName evidence="3 9">Peptide methionine sulfoxide reductase MsrB</fullName>
        <ecNumber evidence="2 9">1.8.4.12</ecNumber>
    </recommendedName>
    <alternativeName>
        <fullName evidence="8 9">Peptide-methionine (R)-S-oxide reductase</fullName>
    </alternativeName>
</protein>
<dbReference type="GO" id="GO:0005737">
    <property type="term" value="C:cytoplasm"/>
    <property type="evidence" value="ECO:0007669"/>
    <property type="project" value="TreeGrafter"/>
</dbReference>
<feature type="binding site" evidence="9">
    <location>
        <position position="109"/>
    </location>
    <ligand>
        <name>Zn(2+)</name>
        <dbReference type="ChEBI" id="CHEBI:29105"/>
    </ligand>
</feature>
<dbReference type="Pfam" id="PF01641">
    <property type="entry name" value="SelR"/>
    <property type="match status" value="1"/>
</dbReference>
<proteinExistence type="inferred from homology"/>
<keyword evidence="6 9" id="KW-0560">Oxidoreductase</keyword>
<dbReference type="PROSITE" id="PS51790">
    <property type="entry name" value="MSRB"/>
    <property type="match status" value="1"/>
</dbReference>
<evidence type="ECO:0000256" key="8">
    <source>
        <dbReference type="ARBA" id="ARBA00075819"/>
    </source>
</evidence>
<dbReference type="EMBL" id="AGCI01000062">
    <property type="protein sequence ID" value="EHM41978.1"/>
    <property type="molecule type" value="Genomic_DNA"/>
</dbReference>
<dbReference type="Gene3D" id="2.170.150.20">
    <property type="entry name" value="Peptide methionine sulfoxide reductase"/>
    <property type="match status" value="1"/>
</dbReference>
<evidence type="ECO:0000256" key="3">
    <source>
        <dbReference type="ARBA" id="ARBA00021130"/>
    </source>
</evidence>
<evidence type="ECO:0000256" key="6">
    <source>
        <dbReference type="ARBA" id="ARBA00023002"/>
    </source>
</evidence>
<evidence type="ECO:0000313" key="12">
    <source>
        <dbReference type="Proteomes" id="UP000005959"/>
    </source>
</evidence>
<comment type="catalytic activity">
    <reaction evidence="7 9">
        <text>L-methionyl-[protein] + [thioredoxin]-disulfide + H2O = L-methionyl-(R)-S-oxide-[protein] + [thioredoxin]-dithiol</text>
        <dbReference type="Rhea" id="RHEA:24164"/>
        <dbReference type="Rhea" id="RHEA-COMP:10698"/>
        <dbReference type="Rhea" id="RHEA-COMP:10700"/>
        <dbReference type="Rhea" id="RHEA-COMP:12313"/>
        <dbReference type="Rhea" id="RHEA-COMP:12314"/>
        <dbReference type="ChEBI" id="CHEBI:15377"/>
        <dbReference type="ChEBI" id="CHEBI:16044"/>
        <dbReference type="ChEBI" id="CHEBI:29950"/>
        <dbReference type="ChEBI" id="CHEBI:45764"/>
        <dbReference type="ChEBI" id="CHEBI:50058"/>
        <dbReference type="EC" id="1.8.4.12"/>
    </reaction>
</comment>
<feature type="domain" description="MsrB" evidence="10">
    <location>
        <begin position="21"/>
        <end position="143"/>
    </location>
</feature>
<organism evidence="11 12">
    <name type="scientific">Hafnia alvei ATCC 51873</name>
    <dbReference type="NCBI Taxonomy" id="1002364"/>
    <lineage>
        <taxon>Bacteria</taxon>
        <taxon>Pseudomonadati</taxon>
        <taxon>Pseudomonadota</taxon>
        <taxon>Gammaproteobacteria</taxon>
        <taxon>Enterobacterales</taxon>
        <taxon>Hafniaceae</taxon>
        <taxon>Hafnia</taxon>
    </lineage>
</organism>
<dbReference type="InterPro" id="IPR011057">
    <property type="entry name" value="Mss4-like_sf"/>
</dbReference>
<keyword evidence="4 9" id="KW-0479">Metal-binding</keyword>
<gene>
    <name evidence="9" type="primary">msrB</name>
    <name evidence="11" type="ORF">HMPREF0454_02655</name>
</gene>
<dbReference type="EC" id="1.8.4.12" evidence="2 9"/>
<evidence type="ECO:0000313" key="11">
    <source>
        <dbReference type="EMBL" id="EHM41978.1"/>
    </source>
</evidence>
<dbReference type="SUPFAM" id="SSF51316">
    <property type="entry name" value="Mss4-like"/>
    <property type="match status" value="1"/>
</dbReference>
<evidence type="ECO:0000256" key="9">
    <source>
        <dbReference type="HAMAP-Rule" id="MF_01400"/>
    </source>
</evidence>
<dbReference type="PATRIC" id="fig|1002364.3.peg.2390"/>
<dbReference type="GO" id="GO:0006979">
    <property type="term" value="P:response to oxidative stress"/>
    <property type="evidence" value="ECO:0007669"/>
    <property type="project" value="InterPro"/>
</dbReference>
<dbReference type="Proteomes" id="UP000005959">
    <property type="component" value="Unassembled WGS sequence"/>
</dbReference>
<evidence type="ECO:0000259" key="10">
    <source>
        <dbReference type="PROSITE" id="PS51790"/>
    </source>
</evidence>
<feature type="active site" description="Nucleophile" evidence="9">
    <location>
        <position position="132"/>
    </location>
</feature>
<accession>G9Y7K3</accession>
<keyword evidence="5 9" id="KW-0862">Zinc</keyword>